<proteinExistence type="predicted"/>
<accession>A0A7J4IUJ1</accession>
<reference evidence="3" key="1">
    <citation type="journal article" date="2020" name="bioRxiv">
        <title>A rank-normalized archaeal taxonomy based on genome phylogeny resolves widespread incomplete and uneven classifications.</title>
        <authorList>
            <person name="Rinke C."/>
            <person name="Chuvochina M."/>
            <person name="Mussig A.J."/>
            <person name="Chaumeil P.-A."/>
            <person name="Waite D.W."/>
            <person name="Whitman W.B."/>
            <person name="Parks D.H."/>
            <person name="Hugenholtz P."/>
        </authorList>
    </citation>
    <scope>NUCLEOTIDE SEQUENCE [LARGE SCALE GENOMIC DNA]</scope>
</reference>
<keyword evidence="1" id="KW-1133">Transmembrane helix</keyword>
<keyword evidence="1" id="KW-0472">Membrane</keyword>
<evidence type="ECO:0000256" key="1">
    <source>
        <dbReference type="SAM" id="Phobius"/>
    </source>
</evidence>
<name>A0A7J4IUJ1_9ARCH</name>
<protein>
    <submittedName>
        <fullName evidence="2">Uncharacterized protein</fullName>
    </submittedName>
</protein>
<dbReference type="EMBL" id="DUGC01000018">
    <property type="protein sequence ID" value="HIH09198.1"/>
    <property type="molecule type" value="Genomic_DNA"/>
</dbReference>
<sequence>MLLEKPAFSVILPLEGAERKVSSLLKKKNWHKFKFPNPVHAESEKHGHGSIFYFPYWFFSYDAHEDGKKTSLLAKGSGALNAFSNELDGQIGTLTTTEGLEKSNELPDERNITVIDCRVDEEEAKKVIPVLIAAQSNAQKANVIISGLEMFYVPVWLVQVHAEEHQFSLRVNAVDGTIINGDDIPSREKEKGELAKELLDELSSPAGWIHYTSQVISAISAAIFAAIKSAGEGHKEEGRKGEGRGESHENAKPAIDEDLLVVALAVLAILALLWAAFP</sequence>
<organism evidence="2 3">
    <name type="scientific">Candidatus Iainarchaeum sp</name>
    <dbReference type="NCBI Taxonomy" id="3101447"/>
    <lineage>
        <taxon>Archaea</taxon>
        <taxon>Candidatus Iainarchaeota</taxon>
        <taxon>Candidatus Iainarchaeia</taxon>
        <taxon>Candidatus Iainarchaeales</taxon>
        <taxon>Candidatus Iainarchaeaceae</taxon>
        <taxon>Candidatus Iainarchaeum</taxon>
    </lineage>
</organism>
<gene>
    <name evidence="2" type="ORF">HA254_00855</name>
</gene>
<comment type="caution">
    <text evidence="2">The sequence shown here is derived from an EMBL/GenBank/DDBJ whole genome shotgun (WGS) entry which is preliminary data.</text>
</comment>
<feature type="transmembrane region" description="Helical" evidence="1">
    <location>
        <begin position="259"/>
        <end position="277"/>
    </location>
</feature>
<keyword evidence="1" id="KW-0812">Transmembrane</keyword>
<dbReference type="Proteomes" id="UP000565078">
    <property type="component" value="Unassembled WGS sequence"/>
</dbReference>
<evidence type="ECO:0000313" key="3">
    <source>
        <dbReference type="Proteomes" id="UP000565078"/>
    </source>
</evidence>
<evidence type="ECO:0000313" key="2">
    <source>
        <dbReference type="EMBL" id="HIH09198.1"/>
    </source>
</evidence>
<dbReference type="AlphaFoldDB" id="A0A7J4IUJ1"/>